<evidence type="ECO:0000313" key="2">
    <source>
        <dbReference type="Proteomes" id="UP001153331"/>
    </source>
</evidence>
<proteinExistence type="predicted"/>
<sequence>MADIDYFQLISERYTFNNSNLMVASMASNVVGFSQYFYCVYALLKKEKPPLPIWMHTFYLAHDSYWSYALGVAAHQYNNHWYFSGMSKGLFVWSLLEIWCIYKTVKDHKREIFGPLLGPNFSLTLIYTYIFMQVMAMYGVVFVGLIVMGDKCVMQWFGLTNVLMAIGPTHEYLRRGTWKTFPMGFVLLNLIGITWTFAPFGQWALGLPEIYDRPEYYATGVALFLLHKEVLTSSSDKHVLETEDLGLRVTLVTRLTTDPPVCCLDRAKRSLVPARSPYYSILPHTAKLLRPSSVVDSGNTSVGGNACDCDADEWATRRNILTSGADSASTQGLQSAGIPRAQLLKRKTSRVLRHCHTQLGTRRFKGERNCPGSSPASFRYTSPYDLHTFDMTVFDELAEKLGDEQWDEWKAKVLDAKEEIAAFVASRRPGRGAEVLDWFQGSFNFCLQIMYNDGTPDVVIRFPGPGHTTFRDEKIRNEVQVTQFLHESTSIPVPRLFSWGLTEDSPQHLGPFMISEFVEGVHLSDVLKDPADRKRLYLNPEIDRNILDNVYTQMADIMLEFYKVDFDRIGAISKNTSSGSWSVTERPLTYTMNELATTTFFPVEEFPSTTFTSTNDYFQYLMTEHKTHLWTQRNICGSLTEARDRYISRLLYAKSFNKHCVNDSGPFKLFCDDFRSQNILVDPETLLIKAVLDLEFTNAMPRQFASDAPWWLLLAGPDSYLLRGRTLEEFVEAYEPRLEHFLQVMERVEGARNGASSTQPLSKLMRESWDTKRFWFNYAVRKPFDVEVFFDKYLNESNVGIESLDEGAREGLEPFAEMKMKQLRAYDDECSKAL</sequence>
<evidence type="ECO:0000313" key="1">
    <source>
        <dbReference type="EMBL" id="KAJ8112114.1"/>
    </source>
</evidence>
<comment type="caution">
    <text evidence="1">The sequence shown here is derived from an EMBL/GenBank/DDBJ whole genome shotgun (WGS) entry which is preliminary data.</text>
</comment>
<dbReference type="EMBL" id="JAPHNI010000350">
    <property type="protein sequence ID" value="KAJ8112114.1"/>
    <property type="molecule type" value="Genomic_DNA"/>
</dbReference>
<accession>A0ACC2IA97</accession>
<name>A0ACC2IA97_9PLEO</name>
<organism evidence="1 2">
    <name type="scientific">Boeremia exigua</name>
    <dbReference type="NCBI Taxonomy" id="749465"/>
    <lineage>
        <taxon>Eukaryota</taxon>
        <taxon>Fungi</taxon>
        <taxon>Dikarya</taxon>
        <taxon>Ascomycota</taxon>
        <taxon>Pezizomycotina</taxon>
        <taxon>Dothideomycetes</taxon>
        <taxon>Pleosporomycetidae</taxon>
        <taxon>Pleosporales</taxon>
        <taxon>Pleosporineae</taxon>
        <taxon>Didymellaceae</taxon>
        <taxon>Boeremia</taxon>
    </lineage>
</organism>
<reference evidence="1" key="1">
    <citation type="submission" date="2022-11" db="EMBL/GenBank/DDBJ databases">
        <title>Genome Sequence of Boeremia exigua.</title>
        <authorList>
            <person name="Buettner E."/>
        </authorList>
    </citation>
    <scope>NUCLEOTIDE SEQUENCE</scope>
    <source>
        <strain evidence="1">CU02</strain>
    </source>
</reference>
<dbReference type="Proteomes" id="UP001153331">
    <property type="component" value="Unassembled WGS sequence"/>
</dbReference>
<gene>
    <name evidence="1" type="ORF">OPT61_g5441</name>
</gene>
<protein>
    <submittedName>
        <fullName evidence="1">Uncharacterized protein</fullName>
    </submittedName>
</protein>
<keyword evidence="2" id="KW-1185">Reference proteome</keyword>